<dbReference type="PANTHER" id="PTHR45266">
    <property type="entry name" value="OXALOACETATE DECARBOXYLASE ALPHA CHAIN"/>
    <property type="match status" value="1"/>
</dbReference>
<evidence type="ECO:0000313" key="3">
    <source>
        <dbReference type="EMBL" id="TCO06041.1"/>
    </source>
</evidence>
<dbReference type="RefSeq" id="WP_132434811.1">
    <property type="nucleotide sequence ID" value="NZ_SLWK01000014.1"/>
</dbReference>
<evidence type="ECO:0000313" key="4">
    <source>
        <dbReference type="Proteomes" id="UP000295221"/>
    </source>
</evidence>
<proteinExistence type="predicted"/>
<gene>
    <name evidence="3" type="ORF">EV194_11421</name>
</gene>
<dbReference type="EMBL" id="SLWK01000014">
    <property type="protein sequence ID" value="TCO06041.1"/>
    <property type="molecule type" value="Genomic_DNA"/>
</dbReference>
<dbReference type="PROSITE" id="PS00188">
    <property type="entry name" value="BIOTIN"/>
    <property type="match status" value="1"/>
</dbReference>
<dbReference type="SUPFAM" id="SSF51230">
    <property type="entry name" value="Single hybrid motif"/>
    <property type="match status" value="1"/>
</dbReference>
<keyword evidence="4" id="KW-1185">Reference proteome</keyword>
<dbReference type="Gene3D" id="2.40.50.100">
    <property type="match status" value="1"/>
</dbReference>
<keyword evidence="1" id="KW-0092">Biotin</keyword>
<dbReference type="InterPro" id="IPR001882">
    <property type="entry name" value="Biotin_BS"/>
</dbReference>
<dbReference type="PROSITE" id="PS50968">
    <property type="entry name" value="BIOTINYL_LIPOYL"/>
    <property type="match status" value="1"/>
</dbReference>
<dbReference type="Proteomes" id="UP000295221">
    <property type="component" value="Unassembled WGS sequence"/>
</dbReference>
<dbReference type="InterPro" id="IPR011053">
    <property type="entry name" value="Single_hybrid_motif"/>
</dbReference>
<reference evidence="3 4" key="1">
    <citation type="submission" date="2019-03" db="EMBL/GenBank/DDBJ databases">
        <title>Genomic Encyclopedia of Type Strains, Phase IV (KMG-IV): sequencing the most valuable type-strain genomes for metagenomic binning, comparative biology and taxonomic classification.</title>
        <authorList>
            <person name="Goeker M."/>
        </authorList>
    </citation>
    <scope>NUCLEOTIDE SEQUENCE [LARGE SCALE GENOMIC DNA]</scope>
    <source>
        <strain evidence="3 4">DSM 24179</strain>
    </source>
</reference>
<dbReference type="InterPro" id="IPR000089">
    <property type="entry name" value="Biotin_lipoyl"/>
</dbReference>
<accession>A0A4R2GDX9</accession>
<dbReference type="OrthoDB" id="9807469at2"/>
<dbReference type="CDD" id="cd06850">
    <property type="entry name" value="biotinyl_domain"/>
    <property type="match status" value="1"/>
</dbReference>
<dbReference type="FunFam" id="2.40.50.100:FF:000003">
    <property type="entry name" value="Acetyl-CoA carboxylase biotin carboxyl carrier protein"/>
    <property type="match status" value="1"/>
</dbReference>
<feature type="domain" description="Lipoyl-binding" evidence="2">
    <location>
        <begin position="101"/>
        <end position="172"/>
    </location>
</feature>
<dbReference type="AlphaFoldDB" id="A0A4R2GDX9"/>
<dbReference type="PANTHER" id="PTHR45266:SF3">
    <property type="entry name" value="OXALOACETATE DECARBOXYLASE ALPHA CHAIN"/>
    <property type="match status" value="1"/>
</dbReference>
<name>A0A4R2GDX9_9BACT</name>
<dbReference type="InterPro" id="IPR050709">
    <property type="entry name" value="Biotin_Carboxyl_Carrier/Decarb"/>
</dbReference>
<evidence type="ECO:0000259" key="2">
    <source>
        <dbReference type="PROSITE" id="PS50968"/>
    </source>
</evidence>
<protein>
    <submittedName>
        <fullName evidence="3">Biotin-dependent enzyme</fullName>
    </submittedName>
</protein>
<comment type="caution">
    <text evidence="3">The sequence shown here is derived from an EMBL/GenBank/DDBJ whole genome shotgun (WGS) entry which is preliminary data.</text>
</comment>
<dbReference type="Pfam" id="PF00364">
    <property type="entry name" value="Biotin_lipoyl"/>
    <property type="match status" value="1"/>
</dbReference>
<sequence>MKTTNSKRLIATGKNKERYSFTVKNRYEYNYKKEKLVVELIEEPDGFTILSCNGVRYPVEIVSRRQNHYEVLVNGVSYTFAVETPFSLNRNKLLATLNPGGGSEPITSPMPGKVLDILVEPGQQVQQGEPLLILEAMKMQNSILSTVSGQVVKINIAKDENVAKGAVLVEIK</sequence>
<organism evidence="3 4">
    <name type="scientific">Natronoflexus pectinivorans</name>
    <dbReference type="NCBI Taxonomy" id="682526"/>
    <lineage>
        <taxon>Bacteria</taxon>
        <taxon>Pseudomonadati</taxon>
        <taxon>Bacteroidota</taxon>
        <taxon>Bacteroidia</taxon>
        <taxon>Marinilabiliales</taxon>
        <taxon>Marinilabiliaceae</taxon>
        <taxon>Natronoflexus</taxon>
    </lineage>
</organism>
<evidence type="ECO:0000256" key="1">
    <source>
        <dbReference type="ARBA" id="ARBA00023267"/>
    </source>
</evidence>